<dbReference type="EMBL" id="CP099489">
    <property type="protein sequence ID" value="USQ78298.1"/>
    <property type="molecule type" value="Genomic_DNA"/>
</dbReference>
<name>A0ABY4YNB6_9MICO</name>
<dbReference type="Proteomes" id="UP001056455">
    <property type="component" value="Chromosome"/>
</dbReference>
<evidence type="ECO:0000313" key="1">
    <source>
        <dbReference type="EMBL" id="USQ78298.1"/>
    </source>
</evidence>
<evidence type="ECO:0000313" key="2">
    <source>
        <dbReference type="Proteomes" id="UP001056455"/>
    </source>
</evidence>
<organism evidence="1 2">
    <name type="scientific">Ornithinimicrobium faecis</name>
    <dbReference type="NCBI Taxonomy" id="2934158"/>
    <lineage>
        <taxon>Bacteria</taxon>
        <taxon>Bacillati</taxon>
        <taxon>Actinomycetota</taxon>
        <taxon>Actinomycetes</taxon>
        <taxon>Micrococcales</taxon>
        <taxon>Ornithinimicrobiaceae</taxon>
        <taxon>Ornithinimicrobium</taxon>
    </lineage>
</organism>
<keyword evidence="2" id="KW-1185">Reference proteome</keyword>
<accession>A0ABY4YNB6</accession>
<gene>
    <name evidence="1" type="ORF">NF556_11600</name>
</gene>
<reference evidence="1" key="1">
    <citation type="submission" date="2022-06" db="EMBL/GenBank/DDBJ databases">
        <title>Ornithinimicrobium HY1793.</title>
        <authorList>
            <person name="Huang Y."/>
        </authorList>
    </citation>
    <scope>NUCLEOTIDE SEQUENCE</scope>
    <source>
        <strain evidence="1">HY1793</strain>
    </source>
</reference>
<sequence>MSWTHHRARVAALARDREPNDPDLLAARRDLAAERLADHVAHVLAQAPPLTDAQLQRVTAILRPTLRPTTEGQVVGHAG</sequence>
<protein>
    <recommendedName>
        <fullName evidence="3">PhiRv1 phage protein</fullName>
    </recommendedName>
</protein>
<evidence type="ECO:0008006" key="3">
    <source>
        <dbReference type="Google" id="ProtNLM"/>
    </source>
</evidence>
<dbReference type="RefSeq" id="WP_252591096.1">
    <property type="nucleotide sequence ID" value="NZ_CP099489.1"/>
</dbReference>
<proteinExistence type="predicted"/>